<comment type="subunit">
    <text evidence="4">Tetramer of heterotrimers consisting of exclusion domain, heavy- and light chains.</text>
</comment>
<keyword evidence="9" id="KW-0325">Glycoprotein</keyword>
<accession>A0A2C6KEP6</accession>
<dbReference type="InterPro" id="IPR013128">
    <property type="entry name" value="Peptidase_C1A"/>
</dbReference>
<evidence type="ECO:0000256" key="11">
    <source>
        <dbReference type="ARBA" id="ARBA00029762"/>
    </source>
</evidence>
<dbReference type="Pfam" id="PF00112">
    <property type="entry name" value="Peptidase_C1"/>
    <property type="match status" value="2"/>
</dbReference>
<dbReference type="InterPro" id="IPR025660">
    <property type="entry name" value="Pept_his_AS"/>
</dbReference>
<dbReference type="InterPro" id="IPR038765">
    <property type="entry name" value="Papain-like_cys_pep_sf"/>
</dbReference>
<dbReference type="PROSITE" id="PS00139">
    <property type="entry name" value="THIOL_PROTEASE_CYS"/>
    <property type="match status" value="1"/>
</dbReference>
<evidence type="ECO:0000256" key="15">
    <source>
        <dbReference type="ARBA" id="ARBA00045556"/>
    </source>
</evidence>
<dbReference type="InterPro" id="IPR000169">
    <property type="entry name" value="Pept_cys_AS"/>
</dbReference>
<comment type="cofactor">
    <cofactor evidence="2">
        <name>chloride</name>
        <dbReference type="ChEBI" id="CHEBI:17996"/>
    </cofactor>
</comment>
<feature type="compositionally biased region" description="Polar residues" evidence="16">
    <location>
        <begin position="426"/>
        <end position="436"/>
    </location>
</feature>
<reference evidence="19 20" key="1">
    <citation type="journal article" date="2017" name="Int. J. Parasitol.">
        <title>The genome of the protozoan parasite Cystoisospora suis and a reverse vaccinology approach to identify vaccine candidates.</title>
        <authorList>
            <person name="Palmieri N."/>
            <person name="Shrestha A."/>
            <person name="Ruttkowski B."/>
            <person name="Beck T."/>
            <person name="Vogl C."/>
            <person name="Tomley F."/>
            <person name="Blake D.P."/>
            <person name="Joachim A."/>
        </authorList>
    </citation>
    <scope>NUCLEOTIDE SEQUENCE [LARGE SCALE GENOMIC DNA]</scope>
    <source>
        <strain evidence="19 20">Wien I</strain>
    </source>
</reference>
<keyword evidence="7" id="KW-0865">Zymogen</keyword>
<dbReference type="AlphaFoldDB" id="A0A2C6KEP6"/>
<dbReference type="InterPro" id="IPR025661">
    <property type="entry name" value="Pept_asp_AS"/>
</dbReference>
<comment type="function">
    <text evidence="15">Thiol protease. Has dipeptidylpeptidase activity. Active against a broad range of dipeptide substrates composed of both polar and hydrophobic amino acids. Proline cannot occupy the P1 position and arginine cannot occupy the P2 position of the substrate. Can act as both an exopeptidase and endopeptidase. Activates serine proteases such as elastase, cathepsin G and granzymes A and B.</text>
</comment>
<organism evidence="19 20">
    <name type="scientific">Cystoisospora suis</name>
    <dbReference type="NCBI Taxonomy" id="483139"/>
    <lineage>
        <taxon>Eukaryota</taxon>
        <taxon>Sar</taxon>
        <taxon>Alveolata</taxon>
        <taxon>Apicomplexa</taxon>
        <taxon>Conoidasida</taxon>
        <taxon>Coccidia</taxon>
        <taxon>Eucoccidiorida</taxon>
        <taxon>Eimeriorina</taxon>
        <taxon>Sarcocystidae</taxon>
        <taxon>Cystoisospora</taxon>
    </lineage>
</organism>
<evidence type="ECO:0000313" key="19">
    <source>
        <dbReference type="EMBL" id="PHJ22491.1"/>
    </source>
</evidence>
<dbReference type="GO" id="GO:0008234">
    <property type="term" value="F:cysteine-type peptidase activity"/>
    <property type="evidence" value="ECO:0007669"/>
    <property type="project" value="InterPro"/>
</dbReference>
<evidence type="ECO:0000256" key="8">
    <source>
        <dbReference type="ARBA" id="ARBA00023157"/>
    </source>
</evidence>
<dbReference type="GO" id="GO:0006508">
    <property type="term" value="P:proteolysis"/>
    <property type="evidence" value="ECO:0007669"/>
    <property type="project" value="InterPro"/>
</dbReference>
<evidence type="ECO:0000256" key="6">
    <source>
        <dbReference type="ARBA" id="ARBA00014709"/>
    </source>
</evidence>
<dbReference type="GO" id="GO:0008239">
    <property type="term" value="F:dipeptidyl-peptidase activity"/>
    <property type="evidence" value="ECO:0007669"/>
    <property type="project" value="UniProtKB-EC"/>
</dbReference>
<dbReference type="InterPro" id="IPR036496">
    <property type="entry name" value="CathepsinC_exc_dom_sf"/>
</dbReference>
<evidence type="ECO:0000256" key="9">
    <source>
        <dbReference type="ARBA" id="ARBA00023180"/>
    </source>
</evidence>
<dbReference type="InterPro" id="IPR000668">
    <property type="entry name" value="Peptidase_C1A_C"/>
</dbReference>
<dbReference type="InterPro" id="IPR014882">
    <property type="entry name" value="CathepsinC_exc"/>
</dbReference>
<dbReference type="Proteomes" id="UP000221165">
    <property type="component" value="Unassembled WGS sequence"/>
</dbReference>
<dbReference type="EMBL" id="MIGC01001653">
    <property type="protein sequence ID" value="PHJ22491.1"/>
    <property type="molecule type" value="Genomic_DNA"/>
</dbReference>
<gene>
    <name evidence="19" type="ORF">CSUI_003660</name>
</gene>
<comment type="caution">
    <text evidence="19">The sequence shown here is derived from an EMBL/GenBank/DDBJ whole genome shotgun (WGS) entry which is preliminary data.</text>
</comment>
<dbReference type="PROSITE" id="PS51257">
    <property type="entry name" value="PROKAR_LIPOPROTEIN"/>
    <property type="match status" value="1"/>
</dbReference>
<evidence type="ECO:0000256" key="13">
    <source>
        <dbReference type="ARBA" id="ARBA00030778"/>
    </source>
</evidence>
<dbReference type="PROSITE" id="PS00640">
    <property type="entry name" value="THIOL_PROTEASE_ASN"/>
    <property type="match status" value="1"/>
</dbReference>
<feature type="domain" description="Peptidase C1A papain C-terminal" evidence="18">
    <location>
        <begin position="464"/>
        <end position="770"/>
    </location>
</feature>
<dbReference type="Gene3D" id="3.90.70.10">
    <property type="entry name" value="Cysteine proteinases"/>
    <property type="match status" value="1"/>
</dbReference>
<feature type="region of interest" description="Disordered" evidence="16">
    <location>
        <begin position="387"/>
        <end position="439"/>
    </location>
</feature>
<evidence type="ECO:0000256" key="5">
    <source>
        <dbReference type="ARBA" id="ARBA00012059"/>
    </source>
</evidence>
<evidence type="ECO:0000256" key="16">
    <source>
        <dbReference type="SAM" id="MobiDB-lite"/>
    </source>
</evidence>
<name>A0A2C6KEP6_9APIC</name>
<dbReference type="SUPFAM" id="SSF75001">
    <property type="entry name" value="Dipeptidyl peptidase I (cathepsin C), exclusion domain"/>
    <property type="match status" value="1"/>
</dbReference>
<proteinExistence type="inferred from homology"/>
<evidence type="ECO:0000256" key="12">
    <source>
        <dbReference type="ARBA" id="ARBA00029779"/>
    </source>
</evidence>
<evidence type="ECO:0000259" key="18">
    <source>
        <dbReference type="SMART" id="SM00645"/>
    </source>
</evidence>
<keyword evidence="8" id="KW-1015">Disulfide bond</keyword>
<dbReference type="SMART" id="SM00645">
    <property type="entry name" value="Pept_C1"/>
    <property type="match status" value="1"/>
</dbReference>
<keyword evidence="10" id="KW-0868">Chloride</keyword>
<dbReference type="EC" id="3.4.14.1" evidence="5"/>
<dbReference type="PRINTS" id="PR00705">
    <property type="entry name" value="PAPAIN"/>
</dbReference>
<dbReference type="Pfam" id="PF08773">
    <property type="entry name" value="CathepsinC_exc"/>
    <property type="match status" value="1"/>
</dbReference>
<feature type="signal peptide" evidence="17">
    <location>
        <begin position="1"/>
        <end position="31"/>
    </location>
</feature>
<evidence type="ECO:0000256" key="7">
    <source>
        <dbReference type="ARBA" id="ARBA00023145"/>
    </source>
</evidence>
<protein>
    <recommendedName>
        <fullName evidence="6">Dipeptidyl peptidase 1</fullName>
        <ecNumber evidence="5">3.4.14.1</ecNumber>
    </recommendedName>
    <alternativeName>
        <fullName evidence="12">Cathepsin C</fullName>
    </alternativeName>
    <alternativeName>
        <fullName evidence="11">Cathepsin J</fullName>
    </alternativeName>
    <alternativeName>
        <fullName evidence="14">Dipeptidyl peptidase I</fullName>
    </alternativeName>
    <alternativeName>
        <fullName evidence="13">Dipeptidyl transferase</fullName>
    </alternativeName>
</protein>
<dbReference type="Gene3D" id="2.40.128.80">
    <property type="entry name" value="Cathepsin C, exclusion domain"/>
    <property type="match status" value="1"/>
</dbReference>
<dbReference type="SUPFAM" id="SSF54001">
    <property type="entry name" value="Cysteine proteinases"/>
    <property type="match status" value="1"/>
</dbReference>
<evidence type="ECO:0000256" key="4">
    <source>
        <dbReference type="ARBA" id="ARBA00011610"/>
    </source>
</evidence>
<comment type="catalytic activity">
    <reaction evidence="1">
        <text>Release of an N-terminal dipeptide, Xaa-Yaa-|-Zaa-, except when Xaa is Arg or Lys, or Yaa or Zaa is Pro.</text>
        <dbReference type="EC" id="3.4.14.1"/>
    </reaction>
</comment>
<evidence type="ECO:0000256" key="10">
    <source>
        <dbReference type="ARBA" id="ARBA00023214"/>
    </source>
</evidence>
<sequence length="794" mass="84900">MRHRHEACSQAVVFLHTVAVVSCLLLPRVGADLPVHATLSDIKGDWRFHLSPPVTGAVNTCGSPSPNTNTSNLRDELKDYGSYLEKHGGIHSQLYLSLTDKPVSFASVRTAATVESPHRASWKALGVFDTKDPARLLGSWTTVYDEGFEVDVGGHTRLMGIMKYSLQDSCTAKNGDLEDSQGKTKCYATDPTRTHIGWYISHPGAGGALRSGCFFAEKIGESSPGISSASFVVVEEASVGDGEASGDKAASLREKAPVSYLSQDYVNHHNASPGVTWRAGVNSVFANMRASDLSRYIKNFGFKKLRRGGELDFQPSFVQSSAEADSAADEAAATQIYACPCKRGEKPLDTREMENTDDTLMVLSPVSALQLTGDHFLASINAHGRLPEVTSESGSSGEAQSHAGGTANQSFLSPPAERPFLGSGPRQANTSLSPAGSFTDISDISSTSSSLSPIPGEVAASSDLPKEFSWSDPFHATAFDEEVTNQGGCGSCYAVAATYALQKRFEIAASRMLGRKVRLFREAVNEGRGDKADDYLHLSFLGVGEASTVGSGSLSAQSVLSCSFYNQGCDGGFPYLVGKHARDIGIPQATCMSYQASHEVACPFQTSQRSDADQLSALQTAAASTTCAEHARWYAKDYGYVGGCYECNQCSGERQIMEEVYHHGPVAVALDAAPSLFAYNAGIYDTQASHARVCDNSSDQCSGVLTGWEYTNHAVTIVGWGESEALGEAGPRKYWIVRNTWGPDWGTKGYMKLARGKNLGGIESQATFMDPDFTRGQGLEVAKAIAALKAKSKM</sequence>
<keyword evidence="20" id="KW-1185">Reference proteome</keyword>
<dbReference type="RefSeq" id="XP_067924168.1">
    <property type="nucleotide sequence ID" value="XM_068063856.1"/>
</dbReference>
<evidence type="ECO:0000256" key="3">
    <source>
        <dbReference type="ARBA" id="ARBA00008455"/>
    </source>
</evidence>
<dbReference type="VEuPathDB" id="ToxoDB:CSUI_003660"/>
<dbReference type="OrthoDB" id="640249at2759"/>
<evidence type="ECO:0000256" key="2">
    <source>
        <dbReference type="ARBA" id="ARBA00001923"/>
    </source>
</evidence>
<dbReference type="GeneID" id="94427067"/>
<feature type="compositionally biased region" description="Polar residues" evidence="16">
    <location>
        <begin position="390"/>
        <end position="399"/>
    </location>
</feature>
<dbReference type="PROSITE" id="PS00639">
    <property type="entry name" value="THIOL_PROTEASE_HIS"/>
    <property type="match status" value="1"/>
</dbReference>
<comment type="similarity">
    <text evidence="3">Belongs to the peptidase C1 family.</text>
</comment>
<keyword evidence="17" id="KW-0732">Signal</keyword>
<evidence type="ECO:0000256" key="17">
    <source>
        <dbReference type="SAM" id="SignalP"/>
    </source>
</evidence>
<dbReference type="PANTHER" id="PTHR12411">
    <property type="entry name" value="CYSTEINE PROTEASE FAMILY C1-RELATED"/>
    <property type="match status" value="1"/>
</dbReference>
<evidence type="ECO:0000256" key="14">
    <source>
        <dbReference type="ARBA" id="ARBA00032961"/>
    </source>
</evidence>
<feature type="chain" id="PRO_5012203246" description="Dipeptidyl peptidase 1" evidence="17">
    <location>
        <begin position="32"/>
        <end position="794"/>
    </location>
</feature>
<evidence type="ECO:0000256" key="1">
    <source>
        <dbReference type="ARBA" id="ARBA00000738"/>
    </source>
</evidence>
<evidence type="ECO:0000313" key="20">
    <source>
        <dbReference type="Proteomes" id="UP000221165"/>
    </source>
</evidence>